<reference evidence="3" key="1">
    <citation type="submission" date="2020-11" db="EMBL/GenBank/DDBJ databases">
        <title>Sequencing the genomes of 1000 actinobacteria strains.</title>
        <authorList>
            <person name="Klenk H.-P."/>
        </authorList>
    </citation>
    <scope>NUCLEOTIDE SEQUENCE</scope>
    <source>
        <strain evidence="3">DSM 43175</strain>
    </source>
</reference>
<accession>A0A931GH17</accession>
<keyword evidence="1" id="KW-0732">Signal</keyword>
<dbReference type="PROSITE" id="PS51257">
    <property type="entry name" value="PROKAR_LIPOPROTEIN"/>
    <property type="match status" value="1"/>
</dbReference>
<evidence type="ECO:0000259" key="2">
    <source>
        <dbReference type="Pfam" id="PF13349"/>
    </source>
</evidence>
<dbReference type="SUPFAM" id="SSF50969">
    <property type="entry name" value="YVTN repeat-like/Quinoprotein amine dehydrogenase"/>
    <property type="match status" value="1"/>
</dbReference>
<keyword evidence="4" id="KW-1185">Reference proteome</keyword>
<dbReference type="Pfam" id="PF13349">
    <property type="entry name" value="DUF4097"/>
    <property type="match status" value="1"/>
</dbReference>
<proteinExistence type="predicted"/>
<evidence type="ECO:0000313" key="3">
    <source>
        <dbReference type="EMBL" id="MBG6086945.1"/>
    </source>
</evidence>
<name>A0A931GH17_9ACTN</name>
<feature type="domain" description="DUF4097" evidence="2">
    <location>
        <begin position="48"/>
        <end position="275"/>
    </location>
</feature>
<protein>
    <recommendedName>
        <fullName evidence="2">DUF4097 domain-containing protein</fullName>
    </recommendedName>
</protein>
<feature type="signal peptide" evidence="1">
    <location>
        <begin position="1"/>
        <end position="20"/>
    </location>
</feature>
<dbReference type="PANTHER" id="PTHR34094:SF1">
    <property type="entry name" value="PROTEIN FAM185A"/>
    <property type="match status" value="1"/>
</dbReference>
<dbReference type="RefSeq" id="WP_197009877.1">
    <property type="nucleotide sequence ID" value="NZ_BAABES010000007.1"/>
</dbReference>
<gene>
    <name evidence="3" type="ORF">IW256_001058</name>
</gene>
<dbReference type="Gene3D" id="2.160.20.120">
    <property type="match status" value="1"/>
</dbReference>
<organism evidence="3 4">
    <name type="scientific">Actinomadura viridis</name>
    <dbReference type="NCBI Taxonomy" id="58110"/>
    <lineage>
        <taxon>Bacteria</taxon>
        <taxon>Bacillati</taxon>
        <taxon>Actinomycetota</taxon>
        <taxon>Actinomycetes</taxon>
        <taxon>Streptosporangiales</taxon>
        <taxon>Thermomonosporaceae</taxon>
        <taxon>Actinomadura</taxon>
    </lineage>
</organism>
<feature type="chain" id="PRO_5039226583" description="DUF4097 domain-containing protein" evidence="1">
    <location>
        <begin position="21"/>
        <end position="280"/>
    </location>
</feature>
<dbReference type="Proteomes" id="UP000614047">
    <property type="component" value="Unassembled WGS sequence"/>
</dbReference>
<dbReference type="AlphaFoldDB" id="A0A931GH17"/>
<comment type="caution">
    <text evidence="3">The sequence shown here is derived from an EMBL/GenBank/DDBJ whole genome shotgun (WGS) entry which is preliminary data.</text>
</comment>
<sequence length="280" mass="29192">MKTLRGVAVVTGAVALAATAMTGCAVSFDTGSHKETRSYDVPGSFTALKVTGDSSRLEVTGTDTRVIKVQETRTWSSEKNKPRTRRTTEGGTLALRFTCAQQIIGYSRCEIAYRIEVPRAMAVDLRTDSGALVATGLNGDSVRLSTDSGPLTARRLHTKALSASSDAGQIRIDGQAGTARLSTDSGGVEAEGLRAGQVVARSSAGAVRLGLAGPPDGVDVSTDSGSVRLHLPGDQGYALTVTTDSGSRNISPEIRQDSTSRYRVKLKTDSGSVTVSPVST</sequence>
<dbReference type="InterPro" id="IPR025164">
    <property type="entry name" value="Toastrack_DUF4097"/>
</dbReference>
<dbReference type="EMBL" id="JADOUA010000001">
    <property type="protein sequence ID" value="MBG6086945.1"/>
    <property type="molecule type" value="Genomic_DNA"/>
</dbReference>
<evidence type="ECO:0000256" key="1">
    <source>
        <dbReference type="SAM" id="SignalP"/>
    </source>
</evidence>
<evidence type="ECO:0000313" key="4">
    <source>
        <dbReference type="Proteomes" id="UP000614047"/>
    </source>
</evidence>
<dbReference type="InterPro" id="IPR011044">
    <property type="entry name" value="Quino_amine_DH_bsu"/>
</dbReference>
<dbReference type="PANTHER" id="PTHR34094">
    <property type="match status" value="1"/>
</dbReference>